<dbReference type="Gene3D" id="3.30.420.10">
    <property type="entry name" value="Ribonuclease H-like superfamily/Ribonuclease H"/>
    <property type="match status" value="1"/>
</dbReference>
<sequence length="889" mass="101159">MTSVAEHGKQLLESAVQLHEVRSKIPQNLLDPIDVSFAQREKRQRLLAHYEQLVAHSKLLREAIRTVKDRQNSFLIFICSSSTPEADKQTYAALDQEAQFGDTLAKAEDTNTVICLRIAKACEMLTEYFEEVLNLSPNTSGRVQLPSPGASVEKAYDRQHKTRATLHQQLKQLAPAWLSGSELRSTWFRISGILHRLRKFEDFRNVLPILDLVKGKFPSEIQSKLHDLEFQLGEEFDIDAVMRHLDNIIASQERYSTTLSDNFAVNTNSPQRKRTSSRRSDSYYHRSMRYTPPRNFTRDSDQEHHLLQHCCDALKTPSKYSCPHAALMLAKAKARSCDSDELEDVILLLDSGAQNSFLATHAVTRLGLPVANKRSRTYIAFGGQKVSEVSGITQLTLVDLFDEELTLHLTTKDILTLEQKPPQLSEDDKAHIRKHGYDMPMCHTQKAVLPDLLIRIDNYWHILMPEAPVVLPSGMVLNHTRFGTVVSGLPVFRRLWSLDSLGITEDHNPNADTEAQDRILANFINNSKFIDGYLYVQFPWKEAHPKLQDNKQLAYCRLVNQYKKLRESPQAWKTYVKVIEDHLEAGYIEEVDERRFLARRGRPDLVYSDNSTTFHAAEKTIAEVIYEPSAWRTVSNYVSSRKIIWKFITPLSPWKGGFYERMVALFKSAFKKTVGRSLLQLEVLQTVIVEIESVINSRPLTPYRESNSLAHVLKPIDFVSPAVDIQLPPSQHPELQDASNKLTAWYHQSIRVLDSFWDIWHQDYLSALRERHQQGVRRQRSTNITPHEGQLVLMADDKLPRGQWPLAVIMEIHAGRDGAARSASVRTSAGGVIAFGLTNLLVHHGIPTSPQYHHEHAGPDNIIDVASRQHDYDAAYHHVSAADCIAGVT</sequence>
<evidence type="ECO:0000256" key="1">
    <source>
        <dbReference type="SAM" id="MobiDB-lite"/>
    </source>
</evidence>
<organism evidence="3">
    <name type="scientific">Heligmosomoides polygyrus</name>
    <name type="common">Parasitic roundworm</name>
    <dbReference type="NCBI Taxonomy" id="6339"/>
    <lineage>
        <taxon>Eukaryota</taxon>
        <taxon>Metazoa</taxon>
        <taxon>Ecdysozoa</taxon>
        <taxon>Nematoda</taxon>
        <taxon>Chromadorea</taxon>
        <taxon>Rhabditida</taxon>
        <taxon>Rhabditina</taxon>
        <taxon>Rhabditomorpha</taxon>
        <taxon>Strongyloidea</taxon>
        <taxon>Heligmosomidae</taxon>
        <taxon>Heligmosomoides</taxon>
    </lineage>
</organism>
<dbReference type="Pfam" id="PF18701">
    <property type="entry name" value="DUF5641"/>
    <property type="match status" value="1"/>
</dbReference>
<keyword evidence="4" id="KW-1185">Reference proteome</keyword>
<gene>
    <name evidence="3" type="ORF">HPBE_LOCUS18106</name>
</gene>
<evidence type="ECO:0000259" key="2">
    <source>
        <dbReference type="PROSITE" id="PS50994"/>
    </source>
</evidence>
<proteinExistence type="predicted"/>
<dbReference type="InterPro" id="IPR040676">
    <property type="entry name" value="DUF5641"/>
</dbReference>
<protein>
    <submittedName>
        <fullName evidence="5">Integrase catalytic domain-containing protein</fullName>
    </submittedName>
</protein>
<dbReference type="PROSITE" id="PS50994">
    <property type="entry name" value="INTEGRASE"/>
    <property type="match status" value="1"/>
</dbReference>
<dbReference type="InterPro" id="IPR001584">
    <property type="entry name" value="Integrase_cat-core"/>
</dbReference>
<name>A0A3P8BM51_HELPZ</name>
<evidence type="ECO:0000313" key="5">
    <source>
        <dbReference type="WBParaSite" id="HPBE_0001810701-mRNA-1"/>
    </source>
</evidence>
<feature type="domain" description="Integrase catalytic" evidence="2">
    <location>
        <begin position="535"/>
        <end position="723"/>
    </location>
</feature>
<dbReference type="AlphaFoldDB" id="A0A3P8BM51"/>
<evidence type="ECO:0000313" key="3">
    <source>
        <dbReference type="EMBL" id="VDP10658.1"/>
    </source>
</evidence>
<dbReference type="InterPro" id="IPR012337">
    <property type="entry name" value="RNaseH-like_sf"/>
</dbReference>
<reference evidence="5" key="2">
    <citation type="submission" date="2019-09" db="UniProtKB">
        <authorList>
            <consortium name="WormBaseParasite"/>
        </authorList>
    </citation>
    <scope>IDENTIFICATION</scope>
</reference>
<dbReference type="GO" id="GO:0015074">
    <property type="term" value="P:DNA integration"/>
    <property type="evidence" value="ECO:0007669"/>
    <property type="project" value="InterPro"/>
</dbReference>
<dbReference type="EMBL" id="UZAH01030469">
    <property type="protein sequence ID" value="VDP10658.1"/>
    <property type="molecule type" value="Genomic_DNA"/>
</dbReference>
<dbReference type="GO" id="GO:0003676">
    <property type="term" value="F:nucleic acid binding"/>
    <property type="evidence" value="ECO:0007669"/>
    <property type="project" value="InterPro"/>
</dbReference>
<dbReference type="SUPFAM" id="SSF53098">
    <property type="entry name" value="Ribonuclease H-like"/>
    <property type="match status" value="1"/>
</dbReference>
<dbReference type="PANTHER" id="PTHR47331">
    <property type="entry name" value="PHD-TYPE DOMAIN-CONTAINING PROTEIN"/>
    <property type="match status" value="1"/>
</dbReference>
<dbReference type="WBParaSite" id="HPBE_0001810701-mRNA-1">
    <property type="protein sequence ID" value="HPBE_0001810701-mRNA-1"/>
    <property type="gene ID" value="HPBE_0001810701"/>
</dbReference>
<accession>A0A3P8BM51</accession>
<reference evidence="3 4" key="1">
    <citation type="submission" date="2018-11" db="EMBL/GenBank/DDBJ databases">
        <authorList>
            <consortium name="Pathogen Informatics"/>
        </authorList>
    </citation>
    <scope>NUCLEOTIDE SEQUENCE [LARGE SCALE GENOMIC DNA]</scope>
</reference>
<evidence type="ECO:0000313" key="4">
    <source>
        <dbReference type="Proteomes" id="UP000050761"/>
    </source>
</evidence>
<dbReference type="Proteomes" id="UP000050761">
    <property type="component" value="Unassembled WGS sequence"/>
</dbReference>
<dbReference type="OrthoDB" id="6428496at2759"/>
<dbReference type="InterPro" id="IPR036397">
    <property type="entry name" value="RNaseH_sf"/>
</dbReference>
<feature type="region of interest" description="Disordered" evidence="1">
    <location>
        <begin position="263"/>
        <end position="299"/>
    </location>
</feature>